<sequence length="276" mass="29907">MSKLSIYENKWTDLVFENKNKEYGAYQLRQENSKTTVTALFMALLLLTALGSVSMLINKFRGHEIIEPAPAPFDPVIRLTDVDPIVIPKTKDPVAPPVQSNPPAANIESTQLTNPVIVSPDQATPDIAPNTANTPHVDNTNGTSGTVTNTLPGNGGEPAIADPGDGGSTIVNTSVLDKLPEFPGGMKKFYTYVGNNFTKPELDAERTLRVYVSFVIEKDGTMTDIVIKNDPGFGMGKEAVRVLKSLKTKWVPGILEGKPVRTLYNLPITIKTGETE</sequence>
<dbReference type="Proteomes" id="UP000184071">
    <property type="component" value="Unassembled WGS sequence"/>
</dbReference>
<proteinExistence type="predicted"/>
<dbReference type="Gene3D" id="3.30.1150.10">
    <property type="match status" value="1"/>
</dbReference>
<protein>
    <submittedName>
        <fullName evidence="3">Protein TonB</fullName>
    </submittedName>
</protein>
<keyword evidence="1" id="KW-0812">Transmembrane</keyword>
<accession>A0A1M5NKC0</accession>
<dbReference type="AlphaFoldDB" id="A0A1M5NKC0"/>
<evidence type="ECO:0000313" key="4">
    <source>
        <dbReference type="Proteomes" id="UP000184071"/>
    </source>
</evidence>
<evidence type="ECO:0000313" key="3">
    <source>
        <dbReference type="EMBL" id="SHG89383.1"/>
    </source>
</evidence>
<dbReference type="Pfam" id="PF03544">
    <property type="entry name" value="TonB_C"/>
    <property type="match status" value="1"/>
</dbReference>
<feature type="transmembrane region" description="Helical" evidence="1">
    <location>
        <begin position="37"/>
        <end position="57"/>
    </location>
</feature>
<keyword evidence="1" id="KW-1133">Transmembrane helix</keyword>
<dbReference type="STRING" id="370979.SAMN05443663_104219"/>
<organism evidence="3 4">
    <name type="scientific">Flavobacterium defluvii</name>
    <dbReference type="NCBI Taxonomy" id="370979"/>
    <lineage>
        <taxon>Bacteria</taxon>
        <taxon>Pseudomonadati</taxon>
        <taxon>Bacteroidota</taxon>
        <taxon>Flavobacteriia</taxon>
        <taxon>Flavobacteriales</taxon>
        <taxon>Flavobacteriaceae</taxon>
        <taxon>Flavobacterium</taxon>
    </lineage>
</organism>
<dbReference type="InterPro" id="IPR037682">
    <property type="entry name" value="TonB_C"/>
</dbReference>
<dbReference type="GO" id="GO:0055085">
    <property type="term" value="P:transmembrane transport"/>
    <property type="evidence" value="ECO:0007669"/>
    <property type="project" value="InterPro"/>
</dbReference>
<feature type="domain" description="TonB C-terminal" evidence="2">
    <location>
        <begin position="209"/>
        <end position="268"/>
    </location>
</feature>
<dbReference type="RefSeq" id="WP_073416309.1">
    <property type="nucleotide sequence ID" value="NZ_FQWC01000004.1"/>
</dbReference>
<name>A0A1M5NKC0_9FLAO</name>
<evidence type="ECO:0000259" key="2">
    <source>
        <dbReference type="Pfam" id="PF03544"/>
    </source>
</evidence>
<dbReference type="SUPFAM" id="SSF74653">
    <property type="entry name" value="TolA/TonB C-terminal domain"/>
    <property type="match status" value="1"/>
</dbReference>
<dbReference type="EMBL" id="FQWC01000004">
    <property type="protein sequence ID" value="SHG89383.1"/>
    <property type="molecule type" value="Genomic_DNA"/>
</dbReference>
<gene>
    <name evidence="3" type="ORF">SAMN05443663_104219</name>
</gene>
<keyword evidence="1" id="KW-0472">Membrane</keyword>
<evidence type="ECO:0000256" key="1">
    <source>
        <dbReference type="SAM" id="Phobius"/>
    </source>
</evidence>
<dbReference type="OrthoDB" id="1095452at2"/>
<keyword evidence="4" id="KW-1185">Reference proteome</keyword>
<reference evidence="4" key="1">
    <citation type="submission" date="2016-11" db="EMBL/GenBank/DDBJ databases">
        <authorList>
            <person name="Varghese N."/>
            <person name="Submissions S."/>
        </authorList>
    </citation>
    <scope>NUCLEOTIDE SEQUENCE [LARGE SCALE GENOMIC DNA]</scope>
    <source>
        <strain evidence="4">DSM 17963</strain>
    </source>
</reference>